<reference evidence="1 2" key="1">
    <citation type="submission" date="2012-04" db="EMBL/GenBank/DDBJ databases">
        <authorList>
            <person name="Genoscope - CEA"/>
        </authorList>
    </citation>
    <scope>NUCLEOTIDE SEQUENCE [LARGE SCALE GENOMIC DNA]</scope>
    <source>
        <strain evidence="1 2">9701</strain>
    </source>
</reference>
<proteinExistence type="predicted"/>
<dbReference type="HOGENOM" id="CLU_2666986_0_0_3"/>
<gene>
    <name evidence="1" type="ORF">MICAK_240002</name>
</gene>
<evidence type="ECO:0000313" key="2">
    <source>
        <dbReference type="Proteomes" id="UP000004047"/>
    </source>
</evidence>
<accession>I4IQ02</accession>
<dbReference type="InterPro" id="IPR019054">
    <property type="entry name" value="Restrct_endonuc_II_AccI"/>
</dbReference>
<dbReference type="EMBL" id="CAIQ01000157">
    <property type="protein sequence ID" value="CCI36376.1"/>
    <property type="molecule type" value="Genomic_DNA"/>
</dbReference>
<dbReference type="Pfam" id="PF09545">
    <property type="entry name" value="RE_AccI"/>
    <property type="match status" value="1"/>
</dbReference>
<protein>
    <submittedName>
        <fullName evidence="1">Uncharacterized protein</fullName>
    </submittedName>
</protein>
<organism evidence="1 2">
    <name type="scientific">Microcystis aeruginosa PCC 9701</name>
    <dbReference type="NCBI Taxonomy" id="721123"/>
    <lineage>
        <taxon>Bacteria</taxon>
        <taxon>Bacillati</taxon>
        <taxon>Cyanobacteriota</taxon>
        <taxon>Cyanophyceae</taxon>
        <taxon>Oscillatoriophycideae</taxon>
        <taxon>Chroococcales</taxon>
        <taxon>Microcystaceae</taxon>
        <taxon>Microcystis</taxon>
    </lineage>
</organism>
<dbReference type="RefSeq" id="WP_002800619.1">
    <property type="nucleotide sequence ID" value="NZ_CAIQ01000157.1"/>
</dbReference>
<sequence>MMSVNIVNFSEARKNFKSVKINGQIGKEVIGKIDMPEHKSALKELDRGRLLFYVTFAGGKGYLDNKIFLRDVINA</sequence>
<comment type="caution">
    <text evidence="1">The sequence shown here is derived from an EMBL/GenBank/DDBJ whole genome shotgun (WGS) entry which is preliminary data.</text>
</comment>
<evidence type="ECO:0000313" key="1">
    <source>
        <dbReference type="EMBL" id="CCI36376.1"/>
    </source>
</evidence>
<dbReference type="Proteomes" id="UP000004047">
    <property type="component" value="Unassembled WGS sequence"/>
</dbReference>
<dbReference type="AlphaFoldDB" id="I4IQ02"/>
<name>I4IQ02_MICAE</name>